<name>A0A8T0CZR6_CORYI</name>
<comment type="caution">
    <text evidence="2">The sequence shown here is derived from an EMBL/GenBank/DDBJ whole genome shotgun (WGS) entry which is preliminary data.</text>
</comment>
<protein>
    <submittedName>
        <fullName evidence="2">Uncharacterized protein</fullName>
    </submittedName>
</protein>
<organism evidence="2 3">
    <name type="scientific">Corymbia citriodora subsp. variegata</name>
    <dbReference type="NCBI Taxonomy" id="360336"/>
    <lineage>
        <taxon>Eukaryota</taxon>
        <taxon>Viridiplantae</taxon>
        <taxon>Streptophyta</taxon>
        <taxon>Embryophyta</taxon>
        <taxon>Tracheophyta</taxon>
        <taxon>Spermatophyta</taxon>
        <taxon>Magnoliopsida</taxon>
        <taxon>eudicotyledons</taxon>
        <taxon>Gunneridae</taxon>
        <taxon>Pentapetalae</taxon>
        <taxon>rosids</taxon>
        <taxon>malvids</taxon>
        <taxon>Myrtales</taxon>
        <taxon>Myrtaceae</taxon>
        <taxon>Myrtoideae</taxon>
        <taxon>Eucalypteae</taxon>
        <taxon>Corymbia</taxon>
    </lineage>
</organism>
<feature type="region of interest" description="Disordered" evidence="1">
    <location>
        <begin position="1"/>
        <end position="21"/>
    </location>
</feature>
<dbReference type="AlphaFoldDB" id="A0A8T0CZR6"/>
<keyword evidence="3" id="KW-1185">Reference proteome</keyword>
<gene>
    <name evidence="2" type="ORF">BT93_L2007</name>
</gene>
<sequence>MAASEYSHAMEHEGIDAPDDPCIDYPTVNELTIKKEKESRQWEVSAMIAEYIDYENLEMGGPDVKCSCLDTSENELAKVYASNSAPSDIFQCHSEFSRL</sequence>
<reference evidence="2" key="1">
    <citation type="submission" date="2020-05" db="EMBL/GenBank/DDBJ databases">
        <title>WGS assembly of Corymbia citriodora subspecies variegata.</title>
        <authorList>
            <person name="Barry K."/>
            <person name="Hundley H."/>
            <person name="Shu S."/>
            <person name="Jenkins J."/>
            <person name="Grimwood J."/>
            <person name="Baten A."/>
        </authorList>
    </citation>
    <scope>NUCLEOTIDE SEQUENCE</scope>
    <source>
        <strain evidence="2">CV2-018</strain>
    </source>
</reference>
<dbReference type="EMBL" id="MU089523">
    <property type="protein sequence ID" value="KAF7851846.1"/>
    <property type="molecule type" value="Genomic_DNA"/>
</dbReference>
<evidence type="ECO:0000256" key="1">
    <source>
        <dbReference type="SAM" id="MobiDB-lite"/>
    </source>
</evidence>
<evidence type="ECO:0000313" key="2">
    <source>
        <dbReference type="EMBL" id="KAF7851846.1"/>
    </source>
</evidence>
<dbReference type="Proteomes" id="UP000806378">
    <property type="component" value="Unassembled WGS sequence"/>
</dbReference>
<accession>A0A8T0CZR6</accession>
<proteinExistence type="predicted"/>
<dbReference type="Gramene" id="rna-gnl|WGS:JABURB|Cocit.L2007.1">
    <property type="protein sequence ID" value="cds-KAF7851846.1"/>
    <property type="gene ID" value="gene-BT93_L2007"/>
</dbReference>
<evidence type="ECO:0000313" key="3">
    <source>
        <dbReference type="Proteomes" id="UP000806378"/>
    </source>
</evidence>